<evidence type="ECO:0000313" key="3">
    <source>
        <dbReference type="EMBL" id="QDM44518.1"/>
    </source>
</evidence>
<feature type="transmembrane region" description="Helical" evidence="1">
    <location>
        <begin position="34"/>
        <end position="58"/>
    </location>
</feature>
<feature type="transmembrane region" description="Helical" evidence="1">
    <location>
        <begin position="120"/>
        <end position="141"/>
    </location>
</feature>
<dbReference type="GeneID" id="76997156"/>
<organism evidence="3 4">
    <name type="scientific">Paenibacillus thiaminolyticus</name>
    <name type="common">Bacillus thiaminolyticus</name>
    <dbReference type="NCBI Taxonomy" id="49283"/>
    <lineage>
        <taxon>Bacteria</taxon>
        <taxon>Bacillati</taxon>
        <taxon>Bacillota</taxon>
        <taxon>Bacilli</taxon>
        <taxon>Bacillales</taxon>
        <taxon>Paenibacillaceae</taxon>
        <taxon>Paenibacillus</taxon>
    </lineage>
</organism>
<protein>
    <submittedName>
        <fullName evidence="3">Uncharacterized protein</fullName>
    </submittedName>
</protein>
<keyword evidence="5" id="KW-1185">Reference proteome</keyword>
<evidence type="ECO:0000313" key="4">
    <source>
        <dbReference type="Proteomes" id="UP000315377"/>
    </source>
</evidence>
<feature type="transmembrane region" description="Helical" evidence="1">
    <location>
        <begin position="153"/>
        <end position="174"/>
    </location>
</feature>
<reference evidence="2 5" key="2">
    <citation type="submission" date="2022-05" db="EMBL/GenBank/DDBJ databases">
        <title>Genome Sequencing of Bee-Associated Microbes.</title>
        <authorList>
            <person name="Dunlap C."/>
        </authorList>
    </citation>
    <scope>NUCLEOTIDE SEQUENCE [LARGE SCALE GENOMIC DNA]</scope>
    <source>
        <strain evidence="2 5">NRRL B-14613</strain>
    </source>
</reference>
<sequence>MLKFKQFSLHPFTITIIYPLISFFLFLWTKEDTLFLVSTCFVLGFACITIHELGHVFADYVMGSKFHFMSAGPILLLPGKQGQFRVALNSDLYMMCGMASSYIPSNHLSDKVLQKKLIPAYLGGPLANLFAIVIGFLVRLMPIENEWLWDATSYFIILNMAIFIGTAFPFSSYTDGGKILELIRGRNMEPYRIGNQYLNPDFTLTASTVNACEQQLDETPQLSKSYHLGITLIQYHMQNRNYERSLHIIDQLTSKLTKGDDPIMENLISFYRGLFLWASKSDIDEDILARLKNINYTYGRSFCYLAEAMIHYAEGHQTDNRQKLLQHSKKWLYKIMDHRQEDIITYAIDSIQKNEMCA</sequence>
<evidence type="ECO:0000313" key="2">
    <source>
        <dbReference type="EMBL" id="MCY9609193.1"/>
    </source>
</evidence>
<feature type="transmembrane region" description="Helical" evidence="1">
    <location>
        <begin position="7"/>
        <end position="28"/>
    </location>
</feature>
<name>A0AAP9DUC5_PANTH</name>
<reference evidence="3 4" key="1">
    <citation type="submission" date="2019-07" db="EMBL/GenBank/DDBJ databases">
        <title>Paenibacillus thiaminolyticus NRRL B-4156.</title>
        <authorList>
            <person name="Hehnly C."/>
            <person name="Zhang L."/>
        </authorList>
    </citation>
    <scope>NUCLEOTIDE SEQUENCE [LARGE SCALE GENOMIC DNA]</scope>
    <source>
        <strain evidence="3 4">NRRL B-4156</strain>
    </source>
</reference>
<dbReference type="Proteomes" id="UP000315377">
    <property type="component" value="Chromosome"/>
</dbReference>
<gene>
    <name evidence="3" type="ORF">FLT43_14420</name>
    <name evidence="2" type="ORF">M5W83_18775</name>
</gene>
<proteinExistence type="predicted"/>
<evidence type="ECO:0000313" key="5">
    <source>
        <dbReference type="Proteomes" id="UP001209276"/>
    </source>
</evidence>
<accession>A0AAP9DUC5</accession>
<keyword evidence="1" id="KW-0472">Membrane</keyword>
<dbReference type="Proteomes" id="UP001209276">
    <property type="component" value="Unassembled WGS sequence"/>
</dbReference>
<evidence type="ECO:0000256" key="1">
    <source>
        <dbReference type="SAM" id="Phobius"/>
    </source>
</evidence>
<keyword evidence="1" id="KW-0812">Transmembrane</keyword>
<dbReference type="EMBL" id="CP041405">
    <property type="protein sequence ID" value="QDM44518.1"/>
    <property type="molecule type" value="Genomic_DNA"/>
</dbReference>
<keyword evidence="1" id="KW-1133">Transmembrane helix</keyword>
<dbReference type="RefSeq" id="WP_087440188.1">
    <property type="nucleotide sequence ID" value="NZ_CABMNB010000003.1"/>
</dbReference>
<dbReference type="EMBL" id="JAMDMM010000036">
    <property type="protein sequence ID" value="MCY9609193.1"/>
    <property type="molecule type" value="Genomic_DNA"/>
</dbReference>
<dbReference type="AlphaFoldDB" id="A0AAP9DUC5"/>